<evidence type="ECO:0000313" key="4">
    <source>
        <dbReference type="Proteomes" id="UP000494363"/>
    </source>
</evidence>
<dbReference type="AlphaFoldDB" id="A0A6J5FCD8"/>
<name>A0A6J5FCD8_9BURK</name>
<evidence type="ECO:0000256" key="1">
    <source>
        <dbReference type="ARBA" id="ARBA00022649"/>
    </source>
</evidence>
<dbReference type="PANTHER" id="PTHR40588:SF1">
    <property type="entry name" value="MRNA INTERFERASE TOXIN YAFQ"/>
    <property type="match status" value="1"/>
</dbReference>
<dbReference type="NCBIfam" id="TIGR02385">
    <property type="entry name" value="RelE_StbE"/>
    <property type="match status" value="1"/>
</dbReference>
<dbReference type="RefSeq" id="WP_175233350.1">
    <property type="nucleotide sequence ID" value="NZ_CADIKH010000205.1"/>
</dbReference>
<keyword evidence="4" id="KW-1185">Reference proteome</keyword>
<evidence type="ECO:0000256" key="2">
    <source>
        <dbReference type="PIRSR" id="PIRSR006156-1"/>
    </source>
</evidence>
<dbReference type="Pfam" id="PF15738">
    <property type="entry name" value="YafQ_toxin"/>
    <property type="match status" value="1"/>
</dbReference>
<organism evidence="3 4">
    <name type="scientific">Paraburkholderia humisilvae</name>
    <dbReference type="NCBI Taxonomy" id="627669"/>
    <lineage>
        <taxon>Bacteria</taxon>
        <taxon>Pseudomonadati</taxon>
        <taxon>Pseudomonadota</taxon>
        <taxon>Betaproteobacteria</taxon>
        <taxon>Burkholderiales</taxon>
        <taxon>Burkholderiaceae</taxon>
        <taxon>Paraburkholderia</taxon>
    </lineage>
</organism>
<dbReference type="GO" id="GO:0006415">
    <property type="term" value="P:translational termination"/>
    <property type="evidence" value="ECO:0007669"/>
    <property type="project" value="TreeGrafter"/>
</dbReference>
<dbReference type="PANTHER" id="PTHR40588">
    <property type="entry name" value="MRNA INTERFERASE TOXIN YAFQ"/>
    <property type="match status" value="1"/>
</dbReference>
<keyword evidence="3" id="KW-0378">Hydrolase</keyword>
<protein>
    <submittedName>
        <fullName evidence="3">mRNA interferase toxin YafQ</fullName>
        <ecNumber evidence="3">3.1.-.-</ecNumber>
    </submittedName>
</protein>
<feature type="active site" description="Proton donor" evidence="2">
    <location>
        <position position="95"/>
    </location>
</feature>
<dbReference type="InterPro" id="IPR004386">
    <property type="entry name" value="Toxin_YafQ-like"/>
</dbReference>
<gene>
    <name evidence="3" type="primary">yafQ</name>
    <name evidence="3" type="ORF">LMG29542_08308</name>
</gene>
<reference evidence="3 4" key="1">
    <citation type="submission" date="2020-04" db="EMBL/GenBank/DDBJ databases">
        <authorList>
            <person name="De Canck E."/>
        </authorList>
    </citation>
    <scope>NUCLEOTIDE SEQUENCE [LARGE SCALE GENOMIC DNA]</scope>
    <source>
        <strain evidence="3 4">LMG 29542</strain>
    </source>
</reference>
<proteinExistence type="predicted"/>
<dbReference type="SUPFAM" id="SSF143011">
    <property type="entry name" value="RelE-like"/>
    <property type="match status" value="1"/>
</dbReference>
<accession>A0A6J5FCD8</accession>
<sequence length="100" mass="11325">MNSTKKTNFPRSFDCAKTFTKDWKRLSHSGVFNMKALKETMLLLIANDGPLPPEYLDHELSGQLAGHRECHVGGDFLLLYRLGESEVIFIRAGTHADLFE</sequence>
<dbReference type="Gene3D" id="3.30.2310.20">
    <property type="entry name" value="RelE-like"/>
    <property type="match status" value="1"/>
</dbReference>
<dbReference type="GO" id="GO:0016787">
    <property type="term" value="F:hydrolase activity"/>
    <property type="evidence" value="ECO:0007669"/>
    <property type="project" value="UniProtKB-KW"/>
</dbReference>
<evidence type="ECO:0000313" key="3">
    <source>
        <dbReference type="EMBL" id="CAB3774926.1"/>
    </source>
</evidence>
<dbReference type="PIRSF" id="PIRSF006156">
    <property type="entry name" value="YafQ"/>
    <property type="match status" value="1"/>
</dbReference>
<dbReference type="EMBL" id="CADIKH010000205">
    <property type="protein sequence ID" value="CAB3774926.1"/>
    <property type="molecule type" value="Genomic_DNA"/>
</dbReference>
<dbReference type="EC" id="3.1.-.-" evidence="3"/>
<dbReference type="Proteomes" id="UP000494363">
    <property type="component" value="Unassembled WGS sequence"/>
</dbReference>
<dbReference type="GO" id="GO:0006402">
    <property type="term" value="P:mRNA catabolic process"/>
    <property type="evidence" value="ECO:0007669"/>
    <property type="project" value="TreeGrafter"/>
</dbReference>
<dbReference type="GO" id="GO:0004521">
    <property type="term" value="F:RNA endonuclease activity"/>
    <property type="evidence" value="ECO:0007669"/>
    <property type="project" value="TreeGrafter"/>
</dbReference>
<dbReference type="InterPro" id="IPR035093">
    <property type="entry name" value="RelE/ParE_toxin_dom_sf"/>
</dbReference>
<dbReference type="InterPro" id="IPR007712">
    <property type="entry name" value="RelE/ParE_toxin"/>
</dbReference>
<keyword evidence="1" id="KW-1277">Toxin-antitoxin system</keyword>